<reference evidence="1" key="2">
    <citation type="submission" date="2024-10" db="UniProtKB">
        <authorList>
            <consortium name="EnsemblProtists"/>
        </authorList>
    </citation>
    <scope>IDENTIFICATION</scope>
</reference>
<dbReference type="Proteomes" id="UP000013827">
    <property type="component" value="Unassembled WGS sequence"/>
</dbReference>
<protein>
    <submittedName>
        <fullName evidence="1">Uncharacterized protein</fullName>
    </submittedName>
</protein>
<evidence type="ECO:0000313" key="2">
    <source>
        <dbReference type="Proteomes" id="UP000013827"/>
    </source>
</evidence>
<sequence length="752" mass="80298">MLAVINQVLSLSAEPPLPVPPAWTPLPLGLLAPRGWALEQLLLQANSLSGYMPLSTFPGADTVNQSVWVGGTAAPKGGTDQWLPYWANGNVPLLMLLRAAGPAAVARLDPAAQLGPVVDRMMQYVLGHVNRSKSGPGAGWIGPFLNEPGDTNGHGLWDPLNMCRALLMYSEGEPSSRPAVAAAVVAHLTAEARLLESDPVYKWAATRWPTFVQVCLYVVDHVVPQFAGARAVLPLGAAGTTKLLMGASRLFRAKGMDWRGYYNGSSAVRFPTGPVAGWNTHDHGVNNAEGALAWPAMDRRLGAAQGEADAAMTLVLSRLDEYQGQPNALFCADEVFCGRAPHRGTETCAVVEAMASLEQAFSVLGDPSLVDRLEALAFNALPAALTDDMWTHVYVQQANSVFAGDTHPPLSEEQDPSRRRHSLHYRHVEGGCTAGSADGPAGGCRAHRHSLHDVPSGEDQTANFYGVSHFPCCITNFPQGWPKFVASAVLTHGNAFAVASFLPLNATLPDAVGGGATLLIETSYPFAGEAVLTVSVPQGHSTTAYLRIPGWAAGASVNGQRAANGTVHAVPLGSGLATLRVRLPQPIRVERGWGVLGNVSSPPADAAVVRRGPLLFSLRPAEQRRVVRDYRRLLPYRPLAVDYEISTREAWSFALDLSDLGALRFEPLASPGWAESLPFSTSEYPFSVRVPARLLSNATWGYWRGTNITAQPPASPIDCDALPSGACGPLEQIRLVPFGSTNLRIAVFPWSH</sequence>
<reference evidence="2" key="1">
    <citation type="journal article" date="2013" name="Nature">
        <title>Pan genome of the phytoplankton Emiliania underpins its global distribution.</title>
        <authorList>
            <person name="Read B.A."/>
            <person name="Kegel J."/>
            <person name="Klute M.J."/>
            <person name="Kuo A."/>
            <person name="Lefebvre S.C."/>
            <person name="Maumus F."/>
            <person name="Mayer C."/>
            <person name="Miller J."/>
            <person name="Monier A."/>
            <person name="Salamov A."/>
            <person name="Young J."/>
            <person name="Aguilar M."/>
            <person name="Claverie J.M."/>
            <person name="Frickenhaus S."/>
            <person name="Gonzalez K."/>
            <person name="Herman E.K."/>
            <person name="Lin Y.C."/>
            <person name="Napier J."/>
            <person name="Ogata H."/>
            <person name="Sarno A.F."/>
            <person name="Shmutz J."/>
            <person name="Schroeder D."/>
            <person name="de Vargas C."/>
            <person name="Verret F."/>
            <person name="von Dassow P."/>
            <person name="Valentin K."/>
            <person name="Van de Peer Y."/>
            <person name="Wheeler G."/>
            <person name="Dacks J.B."/>
            <person name="Delwiche C.F."/>
            <person name="Dyhrman S.T."/>
            <person name="Glockner G."/>
            <person name="John U."/>
            <person name="Richards T."/>
            <person name="Worden A.Z."/>
            <person name="Zhang X."/>
            <person name="Grigoriev I.V."/>
            <person name="Allen A.E."/>
            <person name="Bidle K."/>
            <person name="Borodovsky M."/>
            <person name="Bowler C."/>
            <person name="Brownlee C."/>
            <person name="Cock J.M."/>
            <person name="Elias M."/>
            <person name="Gladyshev V.N."/>
            <person name="Groth M."/>
            <person name="Guda C."/>
            <person name="Hadaegh A."/>
            <person name="Iglesias-Rodriguez M.D."/>
            <person name="Jenkins J."/>
            <person name="Jones B.M."/>
            <person name="Lawson T."/>
            <person name="Leese F."/>
            <person name="Lindquist E."/>
            <person name="Lobanov A."/>
            <person name="Lomsadze A."/>
            <person name="Malik S.B."/>
            <person name="Marsh M.E."/>
            <person name="Mackinder L."/>
            <person name="Mock T."/>
            <person name="Mueller-Roeber B."/>
            <person name="Pagarete A."/>
            <person name="Parker M."/>
            <person name="Probert I."/>
            <person name="Quesneville H."/>
            <person name="Raines C."/>
            <person name="Rensing S.A."/>
            <person name="Riano-Pachon D.M."/>
            <person name="Richier S."/>
            <person name="Rokitta S."/>
            <person name="Shiraiwa Y."/>
            <person name="Soanes D.M."/>
            <person name="van der Giezen M."/>
            <person name="Wahlund T.M."/>
            <person name="Williams B."/>
            <person name="Wilson W."/>
            <person name="Wolfe G."/>
            <person name="Wurch L.L."/>
        </authorList>
    </citation>
    <scope>NUCLEOTIDE SEQUENCE</scope>
</reference>
<evidence type="ECO:0000313" key="1">
    <source>
        <dbReference type="EnsemblProtists" id="EOD38759"/>
    </source>
</evidence>
<dbReference type="KEGG" id="ehx:EMIHUDRAFT_440018"/>
<dbReference type="RefSeq" id="XP_005791188.1">
    <property type="nucleotide sequence ID" value="XM_005791131.1"/>
</dbReference>
<proteinExistence type="predicted"/>
<name>A0A0D3KSM4_EMIH1</name>
<dbReference type="AlphaFoldDB" id="A0A0D3KSM4"/>
<organism evidence="1 2">
    <name type="scientific">Emiliania huxleyi (strain CCMP1516)</name>
    <dbReference type="NCBI Taxonomy" id="280463"/>
    <lineage>
        <taxon>Eukaryota</taxon>
        <taxon>Haptista</taxon>
        <taxon>Haptophyta</taxon>
        <taxon>Prymnesiophyceae</taxon>
        <taxon>Isochrysidales</taxon>
        <taxon>Noelaerhabdaceae</taxon>
        <taxon>Emiliania</taxon>
    </lineage>
</organism>
<dbReference type="EnsemblProtists" id="EOD38759">
    <property type="protein sequence ID" value="EOD38759"/>
    <property type="gene ID" value="EMIHUDRAFT_440018"/>
</dbReference>
<keyword evidence="2" id="KW-1185">Reference proteome</keyword>
<dbReference type="HOGENOM" id="CLU_016354_1_0_1"/>
<dbReference type="GeneID" id="17284029"/>
<dbReference type="PaxDb" id="2903-EOD38759"/>
<accession>A0A0D3KSM4</accession>